<evidence type="ECO:0000256" key="2">
    <source>
        <dbReference type="ARBA" id="ARBA00023163"/>
    </source>
</evidence>
<dbReference type="Gene3D" id="1.10.10.10">
    <property type="entry name" value="Winged helix-like DNA-binding domain superfamily/Winged helix DNA-binding domain"/>
    <property type="match status" value="1"/>
</dbReference>
<evidence type="ECO:0000313" key="6">
    <source>
        <dbReference type="Proteomes" id="UP001596395"/>
    </source>
</evidence>
<dbReference type="InterPro" id="IPR036388">
    <property type="entry name" value="WH-like_DNA-bd_sf"/>
</dbReference>
<organism evidence="5 6">
    <name type="scientific">Halorubellus litoreus</name>
    <dbReference type="NCBI Taxonomy" id="755308"/>
    <lineage>
        <taxon>Archaea</taxon>
        <taxon>Methanobacteriati</taxon>
        <taxon>Methanobacteriota</taxon>
        <taxon>Stenosarchaea group</taxon>
        <taxon>Halobacteria</taxon>
        <taxon>Halobacteriales</taxon>
        <taxon>Halorubellaceae</taxon>
        <taxon>Halorubellus</taxon>
    </lineage>
</organism>
<dbReference type="InterPro" id="IPR007050">
    <property type="entry name" value="HTH_bacterioopsin"/>
</dbReference>
<dbReference type="AlphaFoldDB" id="A0ABD5VKD3"/>
<protein>
    <submittedName>
        <fullName evidence="5">Helix-turn-helix domain-containing protein</fullName>
    </submittedName>
</protein>
<feature type="domain" description="HTH bat-type" evidence="3">
    <location>
        <begin position="170"/>
        <end position="221"/>
    </location>
</feature>
<dbReference type="Pfam" id="PF04967">
    <property type="entry name" value="HTH_10"/>
    <property type="match status" value="1"/>
</dbReference>
<keyword evidence="1" id="KW-0805">Transcription regulation</keyword>
<dbReference type="PANTHER" id="PTHR34236:SF1">
    <property type="entry name" value="DIMETHYL SULFOXIDE REDUCTASE TRANSCRIPTIONAL ACTIVATOR"/>
    <property type="match status" value="1"/>
</dbReference>
<dbReference type="Proteomes" id="UP001596395">
    <property type="component" value="Unassembled WGS sequence"/>
</dbReference>
<evidence type="ECO:0000259" key="3">
    <source>
        <dbReference type="Pfam" id="PF04967"/>
    </source>
</evidence>
<name>A0ABD5VKD3_9EURY</name>
<dbReference type="InterPro" id="IPR056433">
    <property type="entry name" value="DmsR-like_N"/>
</dbReference>
<dbReference type="EMBL" id="JBHSXN010000003">
    <property type="protein sequence ID" value="MFC6954476.1"/>
    <property type="molecule type" value="Genomic_DNA"/>
</dbReference>
<evidence type="ECO:0000313" key="5">
    <source>
        <dbReference type="EMBL" id="MFC6954476.1"/>
    </source>
</evidence>
<dbReference type="RefSeq" id="WP_336351424.1">
    <property type="nucleotide sequence ID" value="NZ_JAZAQL010000003.1"/>
</dbReference>
<gene>
    <name evidence="5" type="ORF">ACFQGB_16550</name>
</gene>
<keyword evidence="2" id="KW-0804">Transcription</keyword>
<reference evidence="5 6" key="1">
    <citation type="journal article" date="2019" name="Int. J. Syst. Evol. Microbiol.">
        <title>The Global Catalogue of Microorganisms (GCM) 10K type strain sequencing project: providing services to taxonomists for standard genome sequencing and annotation.</title>
        <authorList>
            <consortium name="The Broad Institute Genomics Platform"/>
            <consortium name="The Broad Institute Genome Sequencing Center for Infectious Disease"/>
            <person name="Wu L."/>
            <person name="Ma J."/>
        </authorList>
    </citation>
    <scope>NUCLEOTIDE SEQUENCE [LARGE SCALE GENOMIC DNA]</scope>
    <source>
        <strain evidence="5 6">GX26</strain>
    </source>
</reference>
<comment type="caution">
    <text evidence="5">The sequence shown here is derived from an EMBL/GenBank/DDBJ whole genome shotgun (WGS) entry which is preliminary data.</text>
</comment>
<evidence type="ECO:0000256" key="1">
    <source>
        <dbReference type="ARBA" id="ARBA00023015"/>
    </source>
</evidence>
<keyword evidence="6" id="KW-1185">Reference proteome</keyword>
<sequence>MTSSAPTAAGDTEPGAIRTELVVADPRGCPVADASAETGGRACRVSRSKDGGVDGSTVGEFELQDARSEDAPAVDCRRLFETDTGDVYRFDADRETPCVCQVVESHGIPVVDAHADDGQLHVTFHATDVDAVRDVVEALRDRHGGVTVRRLWQSGRANADDLAFVDRSRLTDRQTEVLETAYHLGYFDRPRGASGGDVADALDISPSTFAEHLAAAQRKVLGDLLDD</sequence>
<accession>A0ABD5VKD3</accession>
<evidence type="ECO:0000259" key="4">
    <source>
        <dbReference type="Pfam" id="PF24277"/>
    </source>
</evidence>
<dbReference type="PANTHER" id="PTHR34236">
    <property type="entry name" value="DIMETHYL SULFOXIDE REDUCTASE TRANSCRIPTIONAL ACTIVATOR"/>
    <property type="match status" value="1"/>
</dbReference>
<feature type="domain" description="DmsR-like N-terminal" evidence="4">
    <location>
        <begin position="16"/>
        <end position="154"/>
    </location>
</feature>
<dbReference type="Pfam" id="PF24277">
    <property type="entry name" value="DmsR_N"/>
    <property type="match status" value="1"/>
</dbReference>
<proteinExistence type="predicted"/>